<accession>A0A0M2H5Y4</accession>
<feature type="transmembrane region" description="Helical" evidence="1">
    <location>
        <begin position="20"/>
        <end position="43"/>
    </location>
</feature>
<dbReference type="RefSeq" id="WP_045276030.1">
    <property type="nucleotide sequence ID" value="NZ_BAAAUP010000001.1"/>
</dbReference>
<keyword evidence="3" id="KW-1185">Reference proteome</keyword>
<feature type="transmembrane region" description="Helical" evidence="1">
    <location>
        <begin position="275"/>
        <end position="296"/>
    </location>
</feature>
<feature type="transmembrane region" description="Helical" evidence="1">
    <location>
        <begin position="755"/>
        <end position="775"/>
    </location>
</feature>
<feature type="transmembrane region" description="Helical" evidence="1">
    <location>
        <begin position="370"/>
        <end position="389"/>
    </location>
</feature>
<reference evidence="2" key="1">
    <citation type="submission" date="2015-02" db="EMBL/GenBank/DDBJ databases">
        <title>Draft genome sequences of ten Microbacterium spp. with emphasis on heavy metal contaminated environments.</title>
        <authorList>
            <person name="Corretto E."/>
        </authorList>
    </citation>
    <scope>NUCLEOTIDE SEQUENCE [LARGE SCALE GENOMIC DNA]</scope>
    <source>
        <strain evidence="2">DSM 12510</strain>
    </source>
</reference>
<proteinExistence type="predicted"/>
<feature type="transmembrane region" description="Helical" evidence="1">
    <location>
        <begin position="809"/>
        <end position="831"/>
    </location>
</feature>
<keyword evidence="1" id="KW-0472">Membrane</keyword>
<dbReference type="AlphaFoldDB" id="A0A0M2H5Y4"/>
<feature type="transmembrane region" description="Helical" evidence="1">
    <location>
        <begin position="241"/>
        <end position="263"/>
    </location>
</feature>
<dbReference type="OrthoDB" id="5040857at2"/>
<protein>
    <submittedName>
        <fullName evidence="2">FtsX-like permease family protein</fullName>
    </submittedName>
</protein>
<evidence type="ECO:0000313" key="3">
    <source>
        <dbReference type="Proteomes" id="UP000033956"/>
    </source>
</evidence>
<keyword evidence="1" id="KW-1133">Transmembrane helix</keyword>
<dbReference type="GO" id="GO:0005886">
    <property type="term" value="C:plasma membrane"/>
    <property type="evidence" value="ECO:0007669"/>
    <property type="project" value="UniProtKB-SubCell"/>
</dbReference>
<dbReference type="Proteomes" id="UP000033956">
    <property type="component" value="Unassembled WGS sequence"/>
</dbReference>
<dbReference type="STRING" id="92835.RS81_02103"/>
<keyword evidence="1" id="KW-0812">Transmembrane</keyword>
<feature type="transmembrane region" description="Helical" evidence="1">
    <location>
        <begin position="851"/>
        <end position="875"/>
    </location>
</feature>
<feature type="transmembrane region" description="Helical" evidence="1">
    <location>
        <begin position="204"/>
        <end position="229"/>
    </location>
</feature>
<dbReference type="EMBL" id="JYIZ01000051">
    <property type="protein sequence ID" value="KJL39260.1"/>
    <property type="molecule type" value="Genomic_DNA"/>
</dbReference>
<organism evidence="2 3">
    <name type="scientific">Microbacterium terrae</name>
    <dbReference type="NCBI Taxonomy" id="69369"/>
    <lineage>
        <taxon>Bacteria</taxon>
        <taxon>Bacillati</taxon>
        <taxon>Actinomycetota</taxon>
        <taxon>Actinomycetes</taxon>
        <taxon>Micrococcales</taxon>
        <taxon>Microbacteriaceae</taxon>
        <taxon>Microbacterium</taxon>
    </lineage>
</organism>
<gene>
    <name evidence="2" type="ORF">RS81_02103</name>
</gene>
<feature type="transmembrane region" description="Helical" evidence="1">
    <location>
        <begin position="316"/>
        <end position="336"/>
    </location>
</feature>
<sequence length="889" mass="88293">MIGGSRFALARARAARAPLVTLAVVAALATALIAGVAVLVASVDAGEVRTALAGATGDRGRVVVTVDADASPEDVAAAIDAELAARGAGGALVASIDGGTVVLSPDLGRIDGSHAVALVEALPELRDAVDERAGTRVQVAGGLRDTLVTISAGVQARSGPTAVAVAMLGLISAVVVGAVALEAVRARETETRLLRARGVRRRQLFALAGVEAVVVAGLGAALGGGVTAVLARVLGGVQLPLLSGVAALAVAATAFLAAGVATVRGADRAASRGRAVADIGVVVVLAVVTGLALWRFSQDGTPVVARAGGTSILDPLVAIAPALGLALAAVIGVALATPIARVVAASLAPTRGVAPVTPLRLAARRPGRHALPVAVVAFAVGAVTVAVAYQGTMAALGDAPEALRVGADVRAMSIPDDVEAAAVAAAGDPDASMLVRPMSAKSSDGRVPVLAVDAAGLGDVMSDAGGSIDPWALGELLTPPPLGVPVGGSSLTITITAMPNDGIEFEGEASEEPDPAAVVVATLVSADGAVQRVESSNTDVSIREDGDVVFTEVDIREVSTETFDLGPGDWALAAVDARMHDSIWTYGSVRVDIAGAEPIDMSGFSAAFGTPGTVFADLTSLVFTPEVGENTTPSTHAVAPGVASSVPIVVTSDVADALSLDVGDSTAFDVSSPDVSLEAEVVGVVPVLPGTPSGRGILFDRTTVGVVTGVGIPANQAWLSTGDPGATAAAVADEFPDVVVAVADPRAAQSAAGTVLAFALAALGATALAIVVLFLRRTRSRADARELALLAVLGLGRRRAARTRAAEDLFAVALGVLAGVAAGLATAWLVVPTLVRAAYGTVPESYPVPLAMPWVLLGASVVVAALVFAAIIASVRAPAHLAALLREDE</sequence>
<feature type="transmembrane region" description="Helical" evidence="1">
    <location>
        <begin position="162"/>
        <end position="184"/>
    </location>
</feature>
<evidence type="ECO:0000313" key="2">
    <source>
        <dbReference type="EMBL" id="KJL39260.1"/>
    </source>
</evidence>
<name>A0A0M2H5Y4_9MICO</name>
<comment type="caution">
    <text evidence="2">The sequence shown here is derived from an EMBL/GenBank/DDBJ whole genome shotgun (WGS) entry which is preliminary data.</text>
</comment>
<dbReference type="PATRIC" id="fig|92835.4.peg.2135"/>
<evidence type="ECO:0000256" key="1">
    <source>
        <dbReference type="SAM" id="Phobius"/>
    </source>
</evidence>